<dbReference type="AlphaFoldDB" id="A0A0G4ECY3"/>
<feature type="region of interest" description="Disordered" evidence="2">
    <location>
        <begin position="328"/>
        <end position="349"/>
    </location>
</feature>
<dbReference type="Proteomes" id="UP000041254">
    <property type="component" value="Unassembled WGS sequence"/>
</dbReference>
<reference evidence="3 4" key="1">
    <citation type="submission" date="2014-11" db="EMBL/GenBank/DDBJ databases">
        <authorList>
            <person name="Zhu J."/>
            <person name="Qi W."/>
            <person name="Song R."/>
        </authorList>
    </citation>
    <scope>NUCLEOTIDE SEQUENCE [LARGE SCALE GENOMIC DNA]</scope>
</reference>
<evidence type="ECO:0000256" key="1">
    <source>
        <dbReference type="SAM" id="Coils"/>
    </source>
</evidence>
<keyword evidence="4" id="KW-1185">Reference proteome</keyword>
<dbReference type="EMBL" id="CDMY01000164">
    <property type="protein sequence ID" value="CEL93417.1"/>
    <property type="molecule type" value="Genomic_DNA"/>
</dbReference>
<evidence type="ECO:0000313" key="4">
    <source>
        <dbReference type="Proteomes" id="UP000041254"/>
    </source>
</evidence>
<evidence type="ECO:0000313" key="3">
    <source>
        <dbReference type="EMBL" id="CEL93417.1"/>
    </source>
</evidence>
<dbReference type="InParanoid" id="A0A0G4ECY3"/>
<protein>
    <submittedName>
        <fullName evidence="3">Uncharacterized protein</fullName>
    </submittedName>
</protein>
<keyword evidence="1" id="KW-0175">Coiled coil</keyword>
<gene>
    <name evidence="3" type="ORF">Vbra_3678</name>
</gene>
<proteinExistence type="predicted"/>
<organism evidence="3 4">
    <name type="scientific">Vitrella brassicaformis (strain CCMP3155)</name>
    <dbReference type="NCBI Taxonomy" id="1169540"/>
    <lineage>
        <taxon>Eukaryota</taxon>
        <taxon>Sar</taxon>
        <taxon>Alveolata</taxon>
        <taxon>Colpodellida</taxon>
        <taxon>Vitrellaceae</taxon>
        <taxon>Vitrella</taxon>
    </lineage>
</organism>
<feature type="region of interest" description="Disordered" evidence="2">
    <location>
        <begin position="446"/>
        <end position="466"/>
    </location>
</feature>
<feature type="coiled-coil region" evidence="1">
    <location>
        <begin position="369"/>
        <end position="424"/>
    </location>
</feature>
<name>A0A0G4ECY3_VITBC</name>
<evidence type="ECO:0000256" key="2">
    <source>
        <dbReference type="SAM" id="MobiDB-lite"/>
    </source>
</evidence>
<accession>A0A0G4ECY3</accession>
<dbReference type="VEuPathDB" id="CryptoDB:Vbra_3678"/>
<sequence>MEGFFVCGCGRVLPDFVWYDDINGMHTFIAHVFAVYCRRRNATTSRGLVSPWSPSNRAAAAGVKNDRTAIILEEGVVNSNDYKELMEVVHNLHLPTAILFLPKRTATAILHTYTTLAGYTPVEALIFHDEHKSKEELNGIGIAGVEIGVAVTDVANMPIEPQQQHLAHVAPSIPKQADFHLLMTTYAPLPGVRGWSCPQDLRPVCPQPMTGPSARLLETTATASHFRAWRSKYASKAIDCWGDVGDDIRRQEVRHHKDIHELKVVEIQAHEDVPATVVRYLGASTSQGGDSPLALQRRDTRELTVSGGAVEPRNLRTEGRPRTLAFSKQKPAVKKEVNTQEPTRQPMTRVPQRVAIRPTNQRAAQHPLLSATTHTRQEYEETKEELSRRNAEANAFREEAMGIIARQQEAIRCAMERIDRLEASGEAKRVQSVGVQAKVLEAPSLTLLQGDNQDEGSSRQRGSRPRHIKTAEMTLSLEMEGFFLCGCGRVLPDFVSQCPECKALEARRDPRRAASSRCCTSSGPTCCGSRWPREGLVAPSMAIEWHNQGKPKDYGLAHGHTLDQVVKEELDAFCGEAKPLKRKKGKHRK</sequence>